<dbReference type="Pfam" id="PF13671">
    <property type="entry name" value="AAA_33"/>
    <property type="match status" value="1"/>
</dbReference>
<dbReference type="InterPro" id="IPR011009">
    <property type="entry name" value="Kinase-like_dom_sf"/>
</dbReference>
<dbReference type="RefSeq" id="WP_172353744.1">
    <property type="nucleotide sequence ID" value="NZ_CP053661.1"/>
</dbReference>
<evidence type="ECO:0000256" key="8">
    <source>
        <dbReference type="ARBA" id="ARBA00048090"/>
    </source>
</evidence>
<evidence type="ECO:0000256" key="2">
    <source>
        <dbReference type="ARBA" id="ARBA00008420"/>
    </source>
</evidence>
<dbReference type="Proteomes" id="UP000505210">
    <property type="component" value="Chromosome"/>
</dbReference>
<comment type="catalytic activity">
    <reaction evidence="8">
        <text>D-gluconate + ATP = 6-phospho-D-gluconate + ADP + H(+)</text>
        <dbReference type="Rhea" id="RHEA:19433"/>
        <dbReference type="ChEBI" id="CHEBI:15378"/>
        <dbReference type="ChEBI" id="CHEBI:18391"/>
        <dbReference type="ChEBI" id="CHEBI:30616"/>
        <dbReference type="ChEBI" id="CHEBI:58759"/>
        <dbReference type="ChEBI" id="CHEBI:456216"/>
        <dbReference type="EC" id="2.7.1.12"/>
    </reaction>
</comment>
<dbReference type="EMBL" id="CP053661">
    <property type="protein sequence ID" value="QKD81341.1"/>
    <property type="molecule type" value="Genomic_DNA"/>
</dbReference>
<evidence type="ECO:0000256" key="4">
    <source>
        <dbReference type="ARBA" id="ARBA00022679"/>
    </source>
</evidence>
<organism evidence="10 11">
    <name type="scientific">Thermoleptolyngbya sichuanensis A183</name>
    <dbReference type="NCBI Taxonomy" id="2737172"/>
    <lineage>
        <taxon>Bacteria</taxon>
        <taxon>Bacillati</taxon>
        <taxon>Cyanobacteriota</taxon>
        <taxon>Cyanophyceae</taxon>
        <taxon>Oculatellales</taxon>
        <taxon>Oculatellaceae</taxon>
        <taxon>Thermoleptolyngbya</taxon>
        <taxon>Thermoleptolyngbya sichuanensis</taxon>
    </lineage>
</organism>
<evidence type="ECO:0000259" key="9">
    <source>
        <dbReference type="Pfam" id="PF01636"/>
    </source>
</evidence>
<keyword evidence="11" id="KW-1185">Reference proteome</keyword>
<dbReference type="InterPro" id="IPR027417">
    <property type="entry name" value="P-loop_NTPase"/>
</dbReference>
<dbReference type="Gene3D" id="3.40.50.300">
    <property type="entry name" value="P-loop containing nucleotide triphosphate hydrolases"/>
    <property type="match status" value="1"/>
</dbReference>
<keyword evidence="6" id="KW-0418">Kinase</keyword>
<name>A0A6M8BCK3_9CYAN</name>
<dbReference type="Pfam" id="PF01636">
    <property type="entry name" value="APH"/>
    <property type="match status" value="1"/>
</dbReference>
<gene>
    <name evidence="10" type="ORF">HPC62_03365</name>
</gene>
<evidence type="ECO:0000256" key="7">
    <source>
        <dbReference type="ARBA" id="ARBA00022840"/>
    </source>
</evidence>
<dbReference type="PANTHER" id="PTHR43883">
    <property type="entry name" value="SLR0207 PROTEIN"/>
    <property type="match status" value="1"/>
</dbReference>
<dbReference type="GO" id="GO:0046316">
    <property type="term" value="F:gluconokinase activity"/>
    <property type="evidence" value="ECO:0007669"/>
    <property type="project" value="UniProtKB-EC"/>
</dbReference>
<dbReference type="KEGG" id="theu:HPC62_03365"/>
<accession>A0A6M8BCK3</accession>
<dbReference type="SUPFAM" id="SSF52540">
    <property type="entry name" value="P-loop containing nucleoside triphosphate hydrolases"/>
    <property type="match status" value="1"/>
</dbReference>
<dbReference type="GO" id="GO:0005524">
    <property type="term" value="F:ATP binding"/>
    <property type="evidence" value="ECO:0007669"/>
    <property type="project" value="UniProtKB-KW"/>
</dbReference>
<dbReference type="GO" id="GO:0005975">
    <property type="term" value="P:carbohydrate metabolic process"/>
    <property type="evidence" value="ECO:0007669"/>
    <property type="project" value="InterPro"/>
</dbReference>
<dbReference type="SUPFAM" id="SSF56112">
    <property type="entry name" value="Protein kinase-like (PK-like)"/>
    <property type="match status" value="1"/>
</dbReference>
<dbReference type="InterPro" id="IPR002575">
    <property type="entry name" value="Aminoglycoside_PTrfase"/>
</dbReference>
<evidence type="ECO:0000256" key="1">
    <source>
        <dbReference type="ARBA" id="ARBA00004761"/>
    </source>
</evidence>
<protein>
    <recommendedName>
        <fullName evidence="3">gluconokinase</fullName>
        <ecNumber evidence="3">2.7.1.12</ecNumber>
    </recommendedName>
</protein>
<evidence type="ECO:0000256" key="3">
    <source>
        <dbReference type="ARBA" id="ARBA00012054"/>
    </source>
</evidence>
<dbReference type="AlphaFoldDB" id="A0A6M8BCK3"/>
<evidence type="ECO:0000256" key="5">
    <source>
        <dbReference type="ARBA" id="ARBA00022741"/>
    </source>
</evidence>
<dbReference type="EC" id="2.7.1.12" evidence="3"/>
<dbReference type="InterPro" id="IPR052732">
    <property type="entry name" value="Cell-binding_unc_protein"/>
</dbReference>
<comment type="pathway">
    <text evidence="1">Carbohydrate acid metabolism.</text>
</comment>
<sequence length="536" mass="61000">MSDSALPPVIQHMLKPEFYPHPVPPDPLQTVAGEPPEYPEDFYPSDASPVQLIQTHISYVLLTGEYAYKVKKPLNFGFLDYSTLEKRKHFCKEELRLNQRAAAAIYLDVLPITQTLDKGVPTFHLDGPGEVVEYAVKMRQFPQSTLLTNLYERGELTEDLLKDLAGAIATFHLATETSDYIREFGRVERVRQAFDENWAQTAQYIGGPQTQQQFDETRAYCDRFFAEKADLFDERLQQNWIRECHGDLHLRNIAYWNQQFLLFDCIEFNEPFRFVDVMFDIAYVVMDLDARQRPDLRTVFLNEYVERTGDWDGLRVLPIYVNRQTYVRAKVTSFLLNDPGVPEEEKRKAHDTAALYYQLAWNYTQPKTGRLLLMSGLSGSGKSTTAKAIAQKLGAVYIRSDAVRKHLGGVALTERGGDDLYTPEMTQQTYDRLLHLGTTLAAEGYTVILDAKYDRQALREGAIAQVSAHGIPLHILHCTAPLEILAKRLSQRTGDIADATPEILAKQSFEPFTPTEAEYVRTVDTTQPLDALLDSL</sequence>
<feature type="domain" description="Aminoglycoside phosphotransferase" evidence="9">
    <location>
        <begin position="153"/>
        <end position="316"/>
    </location>
</feature>
<keyword evidence="4" id="KW-0808">Transferase</keyword>
<comment type="similarity">
    <text evidence="2">Belongs to the gluconokinase GntK/GntV family.</text>
</comment>
<dbReference type="CDD" id="cd02021">
    <property type="entry name" value="GntK"/>
    <property type="match status" value="1"/>
</dbReference>
<evidence type="ECO:0000256" key="6">
    <source>
        <dbReference type="ARBA" id="ARBA00022777"/>
    </source>
</evidence>
<keyword evidence="5" id="KW-0547">Nucleotide-binding</keyword>
<keyword evidence="7" id="KW-0067">ATP-binding</keyword>
<dbReference type="InterPro" id="IPR006001">
    <property type="entry name" value="Therm_gnt_kin"/>
</dbReference>
<evidence type="ECO:0000313" key="10">
    <source>
        <dbReference type="EMBL" id="QKD81341.1"/>
    </source>
</evidence>
<evidence type="ECO:0000313" key="11">
    <source>
        <dbReference type="Proteomes" id="UP000505210"/>
    </source>
</evidence>
<proteinExistence type="inferred from homology"/>
<dbReference type="PANTHER" id="PTHR43883:SF1">
    <property type="entry name" value="GLUCONOKINASE"/>
    <property type="match status" value="1"/>
</dbReference>
<reference evidence="10 11" key="1">
    <citation type="submission" date="2020-05" db="EMBL/GenBank/DDBJ databases">
        <title>Complete genome sequence of of a novel Thermoleptolyngbya strain isolated from hot springs of Ganzi, Sichuan China.</title>
        <authorList>
            <person name="Tang J."/>
            <person name="Daroch M."/>
            <person name="Li L."/>
            <person name="Waleron K."/>
            <person name="Waleron M."/>
            <person name="Waleron M."/>
        </authorList>
    </citation>
    <scope>NUCLEOTIDE SEQUENCE [LARGE SCALE GENOMIC DNA]</scope>
    <source>
        <strain evidence="10 11">PKUAC-SCTA183</strain>
    </source>
</reference>